<evidence type="ECO:0000313" key="3">
    <source>
        <dbReference type="EMBL" id="CCA38953.1"/>
    </source>
</evidence>
<evidence type="ECO:0000259" key="2">
    <source>
        <dbReference type="PROSITE" id="PS50011"/>
    </source>
</evidence>
<dbReference type="Pfam" id="PF00069">
    <property type="entry name" value="Pkinase"/>
    <property type="match status" value="1"/>
</dbReference>
<dbReference type="SMART" id="SM00220">
    <property type="entry name" value="S_TKc"/>
    <property type="match status" value="1"/>
</dbReference>
<organism evidence="3 4">
    <name type="scientific">Komagataella phaffii (strain ATCC 76273 / CBS 7435 / CECT 11047 / NRRL Y-11430 / Wegner 21-1)</name>
    <name type="common">Yeast</name>
    <name type="synonym">Pichia pastoris</name>
    <dbReference type="NCBI Taxonomy" id="981350"/>
    <lineage>
        <taxon>Eukaryota</taxon>
        <taxon>Fungi</taxon>
        <taxon>Dikarya</taxon>
        <taxon>Ascomycota</taxon>
        <taxon>Saccharomycotina</taxon>
        <taxon>Pichiomycetes</taxon>
        <taxon>Pichiales</taxon>
        <taxon>Pichiaceae</taxon>
        <taxon>Komagataella</taxon>
    </lineage>
</organism>
<feature type="domain" description="Protein kinase" evidence="2">
    <location>
        <begin position="23"/>
        <end position="349"/>
    </location>
</feature>
<feature type="compositionally biased region" description="Polar residues" evidence="1">
    <location>
        <begin position="760"/>
        <end position="781"/>
    </location>
</feature>
<dbReference type="InterPro" id="IPR000719">
    <property type="entry name" value="Prot_kinase_dom"/>
</dbReference>
<sequence>MGSSPASIPISKKLDQLPYRHYKTLSQVIFDLDMFKVFKASGIEGNHQLSNNPTFINGPWSVYAAKNKSTKKKCSVFIFNKKQFESNLSRSGLLNNRNKQQILNDCFNVLQQYVANLMKFKHPNILNVLEPMEDHKSKCLFVTEYVISDLEAFTKERLDDTPVEEIIVTKGLLQISNAVKFLHENQNLCHLNIQPNTILITENFDWKLSGFSFIQPCDSSKDFFLDTFDQRMPMFTNVSFRFSSPNLILNHKLDYSNDLFSLGLLIHYLFSAKSLLHTDNTFQDYETEIKRLNHLLKSSSALNNPEFRHIPQNHKHLMILLLNQQSTSDNAIELEDSVTIDTVISDQIFQSELIKILNFVDELQAATVEEKCIFLTTLKAHLHQFPKTLLLNKFVPLLTSTLLSPYLSTSMSKKNQTPKVQLSAEEERLIVLSLENLFLASSQISQLSFSENVFPYLEQVLALNLASANVALAKGIPLVESKLGLPSQSSYKDSYTKFQVSLFHNSMDTSEIEPQEAVLSTLIDFIKYQPYHTISQKFLPMISEQFAKTTSFKVKNLTIHAFITLITFEPNPLDDFVIVEKILPIVQATSVKNFNNVSILSNVINLYHVMFVKLSETLTSFGSEKMDLGVIMERVLFELWKLLRYVPDKKEAANLKSILDQIQAFVFSKAISSLPEEIPKKAQPNQRIQDDTEFGDFDSNVVDSKQRHGLAQQDGLRSSTQNKNLTLENIHSNFVPVTPPTSTILNPKTPLVLRPDRPNPNGTLEIRNTVSNSPIPASTPQIDWSASRNATLEPEAQKLPPGFSAGIIQPNRVKPKPKIDDQRLI</sequence>
<feature type="region of interest" description="Disordered" evidence="1">
    <location>
        <begin position="678"/>
        <end position="700"/>
    </location>
</feature>
<proteinExistence type="predicted"/>
<dbReference type="InterPro" id="IPR011009">
    <property type="entry name" value="Kinase-like_dom_sf"/>
</dbReference>
<dbReference type="PANTHER" id="PTHR12984">
    <property type="entry name" value="SCY1-RELATED S/T PROTEIN KINASE-LIKE"/>
    <property type="match status" value="1"/>
</dbReference>
<dbReference type="EMBL" id="FR839629">
    <property type="protein sequence ID" value="CCA38953.1"/>
    <property type="molecule type" value="Genomic_DNA"/>
</dbReference>
<dbReference type="HOGENOM" id="CLU_325177_0_0_1"/>
<dbReference type="Gene3D" id="1.25.10.10">
    <property type="entry name" value="Leucine-rich Repeat Variant"/>
    <property type="match status" value="1"/>
</dbReference>
<dbReference type="Gene3D" id="1.10.510.10">
    <property type="entry name" value="Transferase(Phosphotransferase) domain 1"/>
    <property type="match status" value="1"/>
</dbReference>
<gene>
    <name evidence="3" type="primary">SCY1</name>
    <name evidence="3" type="ordered locus">PP7435_Chr2-1279</name>
</gene>
<dbReference type="InterPro" id="IPR051177">
    <property type="entry name" value="CIK-Related_Protein"/>
</dbReference>
<reference evidence="3 4" key="1">
    <citation type="journal article" date="2011" name="J. Biotechnol.">
        <title>High-quality genome sequence of Pichia pastoris CBS7435.</title>
        <authorList>
            <person name="Kuberl A."/>
            <person name="Schneider J."/>
            <person name="Thallinger G.G."/>
            <person name="Anderl I."/>
            <person name="Wibberg D."/>
            <person name="Hajek T."/>
            <person name="Jaenicke S."/>
            <person name="Brinkrolf K."/>
            <person name="Goesmann A."/>
            <person name="Szczepanowski R."/>
            <person name="Puhler A."/>
            <person name="Schwab H."/>
            <person name="Glieder A."/>
            <person name="Pichler H."/>
        </authorList>
    </citation>
    <scope>NUCLEOTIDE SEQUENCE [LARGE SCALE GENOMIC DNA]</scope>
    <source>
        <strain evidence="4">ATCC 76273 / CBS 7435 / CECT 11047 / NRRL Y-11430 / Wegner 21-1</strain>
    </source>
</reference>
<dbReference type="PANTHER" id="PTHR12984:SF6">
    <property type="entry name" value="SCY1-LIKE PROTEIN 2"/>
    <property type="match status" value="1"/>
</dbReference>
<keyword evidence="3" id="KW-0808">Transferase</keyword>
<evidence type="ECO:0000256" key="1">
    <source>
        <dbReference type="SAM" id="MobiDB-lite"/>
    </source>
</evidence>
<dbReference type="SUPFAM" id="SSF56112">
    <property type="entry name" value="Protein kinase-like (PK-like)"/>
    <property type="match status" value="1"/>
</dbReference>
<dbReference type="GO" id="GO:0005524">
    <property type="term" value="F:ATP binding"/>
    <property type="evidence" value="ECO:0007669"/>
    <property type="project" value="InterPro"/>
</dbReference>
<reference evidence="3 4" key="3">
    <citation type="journal article" date="2016" name="FEMS Yeast Res.">
        <title>Curation of the genome annotation of Pichia pastoris (Komagataella phaffii) CBS7435 from gene level to protein function.</title>
        <authorList>
            <person name="Valli M."/>
            <person name="Tatto N.E."/>
            <person name="Peymann A."/>
            <person name="Gruber C."/>
            <person name="Landes N."/>
            <person name="Ekker H."/>
            <person name="Thallinger G.G."/>
            <person name="Mattanovich D."/>
            <person name="Gasser B."/>
            <person name="Graf A.B."/>
        </authorList>
    </citation>
    <scope>GENOME REANNOTATION</scope>
    <source>
        <strain evidence="3 4">ATCC 76273 / CBS 7435 / CECT 11047 / NRRL Y-11430 / Wegner 21-1</strain>
    </source>
</reference>
<reference key="2">
    <citation type="submission" date="2011-04" db="EMBL/GenBank/DDBJ databases">
        <title>High-quality genome sequence of Pichia pastoris CBS 7435.</title>
        <authorList>
            <person name="Kueberl A."/>
            <person name="Schneider J."/>
            <person name="Thallinger G.G."/>
            <person name="Anderl I."/>
            <person name="Wibberg D."/>
            <person name="Hajek T."/>
            <person name="Jaenicke S."/>
            <person name="Brinkrolf K."/>
            <person name="Goesmann A."/>
            <person name="Szczepanowski R."/>
            <person name="Puehler A."/>
            <person name="Schwab H."/>
            <person name="Glieder A."/>
            <person name="Pichler H."/>
        </authorList>
    </citation>
    <scope>NUCLEOTIDE SEQUENCE</scope>
    <source>
        <strain>CBS 7435</strain>
    </source>
</reference>
<keyword evidence="4" id="KW-1185">Reference proteome</keyword>
<protein>
    <submittedName>
        <fullName evidence="3">Putative kinase</fullName>
    </submittedName>
</protein>
<dbReference type="AlphaFoldDB" id="F2QU75"/>
<feature type="region of interest" description="Disordered" evidence="1">
    <location>
        <begin position="796"/>
        <end position="825"/>
    </location>
</feature>
<keyword evidence="3" id="KW-0418">Kinase</keyword>
<dbReference type="Proteomes" id="UP000006853">
    <property type="component" value="Chromosome 2"/>
</dbReference>
<evidence type="ECO:0000313" key="4">
    <source>
        <dbReference type="Proteomes" id="UP000006853"/>
    </source>
</evidence>
<dbReference type="PROSITE" id="PS50011">
    <property type="entry name" value="PROTEIN_KINASE_DOM"/>
    <property type="match status" value="1"/>
</dbReference>
<name>F2QU75_KOMPC</name>
<dbReference type="Gene3D" id="3.30.200.20">
    <property type="entry name" value="Phosphorylase Kinase, domain 1"/>
    <property type="match status" value="1"/>
</dbReference>
<dbReference type="InterPro" id="IPR011989">
    <property type="entry name" value="ARM-like"/>
</dbReference>
<dbReference type="GO" id="GO:0004672">
    <property type="term" value="F:protein kinase activity"/>
    <property type="evidence" value="ECO:0007669"/>
    <property type="project" value="InterPro"/>
</dbReference>
<feature type="region of interest" description="Disordered" evidence="1">
    <location>
        <begin position="754"/>
        <end position="781"/>
    </location>
</feature>
<accession>F2QU75</accession>